<dbReference type="EMBL" id="CAJEWN010002390">
    <property type="protein sequence ID" value="CAD2203430.1"/>
    <property type="molecule type" value="Genomic_DNA"/>
</dbReference>
<dbReference type="AlphaFoldDB" id="A0A6V7XVP4"/>
<comment type="caution">
    <text evidence="1">The sequence shown here is derived from an EMBL/GenBank/DDBJ whole genome shotgun (WGS) entry which is preliminary data.</text>
</comment>
<evidence type="ECO:0000313" key="1">
    <source>
        <dbReference type="EMBL" id="CAD2203430.1"/>
    </source>
</evidence>
<dbReference type="Proteomes" id="UP000580250">
    <property type="component" value="Unassembled WGS sequence"/>
</dbReference>
<sequence length="99" mass="11770">MEKSFANESLINSAHLHFINGFYEDLRIYVLGTKGTKDKVLNLIGNEEYENFKANFLELANERFQKLLLNQKERVDNYLKMLKIDQKRKKCMRLMVPNI</sequence>
<organism evidence="1 2">
    <name type="scientific">Meloidogyne enterolobii</name>
    <name type="common">Root-knot nematode worm</name>
    <name type="synonym">Meloidogyne mayaguensis</name>
    <dbReference type="NCBI Taxonomy" id="390850"/>
    <lineage>
        <taxon>Eukaryota</taxon>
        <taxon>Metazoa</taxon>
        <taxon>Ecdysozoa</taxon>
        <taxon>Nematoda</taxon>
        <taxon>Chromadorea</taxon>
        <taxon>Rhabditida</taxon>
        <taxon>Tylenchina</taxon>
        <taxon>Tylenchomorpha</taxon>
        <taxon>Tylenchoidea</taxon>
        <taxon>Meloidogynidae</taxon>
        <taxon>Meloidogyninae</taxon>
        <taxon>Meloidogyne</taxon>
    </lineage>
</organism>
<evidence type="ECO:0000313" key="2">
    <source>
        <dbReference type="Proteomes" id="UP000580250"/>
    </source>
</evidence>
<proteinExistence type="predicted"/>
<gene>
    <name evidence="1" type="ORF">MENT_LOCUS57121</name>
</gene>
<reference evidence="1 2" key="1">
    <citation type="submission" date="2020-08" db="EMBL/GenBank/DDBJ databases">
        <authorList>
            <person name="Koutsovoulos G."/>
            <person name="Danchin GJ E."/>
        </authorList>
    </citation>
    <scope>NUCLEOTIDE SEQUENCE [LARGE SCALE GENOMIC DNA]</scope>
</reference>
<name>A0A6V7XVP4_MELEN</name>
<accession>A0A6V7XVP4</accession>
<protein>
    <submittedName>
        <fullName evidence="1">Uncharacterized protein</fullName>
    </submittedName>
</protein>